<gene>
    <name evidence="1" type="ORF">Sjap_018806</name>
</gene>
<dbReference type="Proteomes" id="UP001417504">
    <property type="component" value="Unassembled WGS sequence"/>
</dbReference>
<evidence type="ECO:0000313" key="1">
    <source>
        <dbReference type="EMBL" id="KAK9110746.1"/>
    </source>
</evidence>
<evidence type="ECO:0000313" key="2">
    <source>
        <dbReference type="Proteomes" id="UP001417504"/>
    </source>
</evidence>
<dbReference type="AlphaFoldDB" id="A0AAP0I9F9"/>
<proteinExistence type="predicted"/>
<accession>A0AAP0I9F9</accession>
<dbReference type="EMBL" id="JBBNAE010000007">
    <property type="protein sequence ID" value="KAK9110746.1"/>
    <property type="molecule type" value="Genomic_DNA"/>
</dbReference>
<protein>
    <submittedName>
        <fullName evidence="1">Uncharacterized protein</fullName>
    </submittedName>
</protein>
<keyword evidence="2" id="KW-1185">Reference proteome</keyword>
<reference evidence="1 2" key="1">
    <citation type="submission" date="2024-01" db="EMBL/GenBank/DDBJ databases">
        <title>Genome assemblies of Stephania.</title>
        <authorList>
            <person name="Yang L."/>
        </authorList>
    </citation>
    <scope>NUCLEOTIDE SEQUENCE [LARGE SCALE GENOMIC DNA]</scope>
    <source>
        <strain evidence="1">QJT</strain>
        <tissue evidence="1">Leaf</tissue>
    </source>
</reference>
<organism evidence="1 2">
    <name type="scientific">Stephania japonica</name>
    <dbReference type="NCBI Taxonomy" id="461633"/>
    <lineage>
        <taxon>Eukaryota</taxon>
        <taxon>Viridiplantae</taxon>
        <taxon>Streptophyta</taxon>
        <taxon>Embryophyta</taxon>
        <taxon>Tracheophyta</taxon>
        <taxon>Spermatophyta</taxon>
        <taxon>Magnoliopsida</taxon>
        <taxon>Ranunculales</taxon>
        <taxon>Menispermaceae</taxon>
        <taxon>Menispermoideae</taxon>
        <taxon>Cissampelideae</taxon>
        <taxon>Stephania</taxon>
    </lineage>
</organism>
<sequence length="166" mass="18719">MGGWKDIDLRHCFANHNDAVKHPIVELNALEDIGDFVLPGIFSGLPVVKMVRESDHRSDVDQEEGIFSGLPVVKMAQESDHRSDVDQEEGIFSGLPVVKMAQESDHRSDVDQEEGIFSGLTVVKMAQESNHRSDVDQEEVYFCSLGHYLNDSLFDWSCVAKAWWLK</sequence>
<name>A0AAP0I9F9_9MAGN</name>
<comment type="caution">
    <text evidence="1">The sequence shown here is derived from an EMBL/GenBank/DDBJ whole genome shotgun (WGS) entry which is preliminary data.</text>
</comment>